<feature type="non-terminal residue" evidence="1">
    <location>
        <position position="1"/>
    </location>
</feature>
<comment type="caution">
    <text evidence="1">The sequence shown here is derived from an EMBL/GenBank/DDBJ whole genome shotgun (WGS) entry which is preliminary data.</text>
</comment>
<dbReference type="AlphaFoldDB" id="A0A4R0XTS5"/>
<evidence type="ECO:0000313" key="1">
    <source>
        <dbReference type="EMBL" id="TCG10251.1"/>
    </source>
</evidence>
<evidence type="ECO:0000313" key="2">
    <source>
        <dbReference type="Proteomes" id="UP000294192"/>
    </source>
</evidence>
<reference evidence="1 2" key="1">
    <citation type="submission" date="2018-02" db="EMBL/GenBank/DDBJ databases">
        <title>Mycoplasma marinum and Mycoplasma todarodis sp. nov., moderately halophilic and psychrotolerant mycoplasmas isolated from cephalopods.</title>
        <authorList>
            <person name="Viver T."/>
        </authorList>
    </citation>
    <scope>NUCLEOTIDE SEQUENCE [LARGE SCALE GENOMIC DNA]</scope>
    <source>
        <strain evidence="1 2">PE</strain>
    </source>
</reference>
<organism evidence="1 2">
    <name type="scientific">Mycoplasma marinum</name>
    <dbReference type="NCBI Taxonomy" id="1937190"/>
    <lineage>
        <taxon>Bacteria</taxon>
        <taxon>Bacillati</taxon>
        <taxon>Mycoplasmatota</taxon>
        <taxon>Mollicutes</taxon>
        <taxon>Mycoplasmataceae</taxon>
        <taxon>Mycoplasma</taxon>
    </lineage>
</organism>
<proteinExistence type="predicted"/>
<feature type="non-terminal residue" evidence="1">
    <location>
        <position position="222"/>
    </location>
</feature>
<dbReference type="RefSeq" id="WP_168388387.1">
    <property type="nucleotide sequence ID" value="NZ_PSZO01000108.1"/>
</dbReference>
<accession>A0A4R0XTS5</accession>
<dbReference type="EMBL" id="PSZO01000108">
    <property type="protein sequence ID" value="TCG10251.1"/>
    <property type="molecule type" value="Genomic_DNA"/>
</dbReference>
<protein>
    <submittedName>
        <fullName evidence="1">Uncharacterized protein</fullName>
    </submittedName>
</protein>
<dbReference type="Proteomes" id="UP000294192">
    <property type="component" value="Unassembled WGS sequence"/>
</dbReference>
<keyword evidence="2" id="KW-1185">Reference proteome</keyword>
<dbReference type="Gene3D" id="2.70.98.30">
    <property type="entry name" value="Golgi alpha-mannosidase II, domain 4"/>
    <property type="match status" value="1"/>
</dbReference>
<gene>
    <name evidence="1" type="ORF">C4B24_05055</name>
</gene>
<sequence length="222" mass="26472">EWKLKKVSKEQDVKLIITLFEEEIFFKILVTNKCKNLRLRALISLGRHINKWEHDMQYYMIEKENYEIDIDRWDEIDENGDKWLEFPTKLAPHQKIIRSKEAEMALITRGTKEHEITNYNNKSQIALTLYRALDTLGRANMNHRPGRPSGRPSNTPDAQLQGVELTFEFCLKTNNISNEILYKDSHFFNNKPYYVKDAWDLKNPLDHFKFDVSFYKERDGKI</sequence>
<name>A0A4R0XTS5_9MOLU</name>